<evidence type="ECO:0000256" key="4">
    <source>
        <dbReference type="ARBA" id="ARBA00022630"/>
    </source>
</evidence>
<feature type="domain" description="NADH:flavin oxidoreductase/NADH oxidase N-terminal" evidence="10">
    <location>
        <begin position="15"/>
        <end position="338"/>
    </location>
</feature>
<feature type="domain" description="FAD/NAD(P)-binding" evidence="11">
    <location>
        <begin position="384"/>
        <end position="605"/>
    </location>
</feature>
<dbReference type="SMR" id="A0A0U1WKA6"/>
<dbReference type="Pfam" id="PF07992">
    <property type="entry name" value="Pyr_redox_2"/>
    <property type="match status" value="1"/>
</dbReference>
<comment type="cofactor">
    <cofactor evidence="2">
        <name>[4Fe-4S] cluster</name>
        <dbReference type="ChEBI" id="CHEBI:49883"/>
    </cofactor>
</comment>
<keyword evidence="5" id="KW-0288">FMN</keyword>
<dbReference type="PRINTS" id="PR00368">
    <property type="entry name" value="FADPNR"/>
</dbReference>
<dbReference type="BRENDA" id="1.14.14.89">
    <property type="organism ID" value="15450"/>
</dbReference>
<dbReference type="InterPro" id="IPR036188">
    <property type="entry name" value="FAD/NAD-bd_sf"/>
</dbReference>
<evidence type="ECO:0000259" key="11">
    <source>
        <dbReference type="Pfam" id="PF07992"/>
    </source>
</evidence>
<evidence type="ECO:0000256" key="8">
    <source>
        <dbReference type="ARBA" id="ARBA00023004"/>
    </source>
</evidence>
<evidence type="ECO:0000259" key="10">
    <source>
        <dbReference type="Pfam" id="PF00724"/>
    </source>
</evidence>
<comment type="cofactor">
    <cofactor evidence="1">
        <name>FMN</name>
        <dbReference type="ChEBI" id="CHEBI:58210"/>
    </cofactor>
</comment>
<dbReference type="PANTHER" id="PTHR42917">
    <property type="entry name" value="2,4-DIENOYL-COA REDUCTASE"/>
    <property type="match status" value="1"/>
</dbReference>
<evidence type="ECO:0000256" key="7">
    <source>
        <dbReference type="ARBA" id="ARBA00023002"/>
    </source>
</evidence>
<accession>A0A0U1WKA6</accession>
<evidence type="ECO:0000256" key="6">
    <source>
        <dbReference type="ARBA" id="ARBA00022723"/>
    </source>
</evidence>
<evidence type="ECO:0000256" key="5">
    <source>
        <dbReference type="ARBA" id="ARBA00022643"/>
    </source>
</evidence>
<dbReference type="PANTHER" id="PTHR42917:SF2">
    <property type="entry name" value="2,4-DIENOYL-COA REDUCTASE [(2E)-ENOYL-COA-PRODUCING]"/>
    <property type="match status" value="1"/>
</dbReference>
<keyword evidence="9" id="KW-0411">Iron-sulfur</keyword>
<dbReference type="GO" id="GO:0010181">
    <property type="term" value="F:FMN binding"/>
    <property type="evidence" value="ECO:0007669"/>
    <property type="project" value="InterPro"/>
</dbReference>
<dbReference type="GO" id="GO:0046872">
    <property type="term" value="F:metal ion binding"/>
    <property type="evidence" value="ECO:0007669"/>
    <property type="project" value="UniProtKB-KW"/>
</dbReference>
<dbReference type="EMBL" id="KJ452760">
    <property type="protein sequence ID" value="AIC80887.1"/>
    <property type="molecule type" value="Genomic_DNA"/>
</dbReference>
<dbReference type="GO" id="GO:0051536">
    <property type="term" value="F:iron-sulfur cluster binding"/>
    <property type="evidence" value="ECO:0007669"/>
    <property type="project" value="UniProtKB-KW"/>
</dbReference>
<dbReference type="GO" id="GO:0016491">
    <property type="term" value="F:oxidoreductase activity"/>
    <property type="evidence" value="ECO:0007669"/>
    <property type="project" value="UniProtKB-KW"/>
</dbReference>
<dbReference type="AlphaFoldDB" id="A0A0U1WKA6"/>
<dbReference type="InterPro" id="IPR001155">
    <property type="entry name" value="OxRdtase_FMN_N"/>
</dbReference>
<dbReference type="BRENDA" id="1.14.13.53">
    <property type="organism ID" value="15450"/>
</dbReference>
<organism evidence="12">
    <name type="scientific">Slackia sp. AUH-JLC159</name>
    <dbReference type="NCBI Taxonomy" id="1352935"/>
    <lineage>
        <taxon>Bacteria</taxon>
        <taxon>Bacillati</taxon>
        <taxon>Actinomycetota</taxon>
        <taxon>Coriobacteriia</taxon>
        <taxon>Eggerthellales</taxon>
        <taxon>Eggerthellaceae</taxon>
        <taxon>Slackia</taxon>
    </lineage>
</organism>
<evidence type="ECO:0000256" key="1">
    <source>
        <dbReference type="ARBA" id="ARBA00001917"/>
    </source>
</evidence>
<dbReference type="InterPro" id="IPR013785">
    <property type="entry name" value="Aldolase_TIM"/>
</dbReference>
<gene>
    <name evidence="12" type="primary">dgr</name>
</gene>
<protein>
    <submittedName>
        <fullName evidence="12">Daidzein and genistein reductase</fullName>
    </submittedName>
</protein>
<dbReference type="SUPFAM" id="SSF51971">
    <property type="entry name" value="Nucleotide-binding domain"/>
    <property type="match status" value="1"/>
</dbReference>
<dbReference type="Pfam" id="PF00724">
    <property type="entry name" value="Oxidored_FMN"/>
    <property type="match status" value="1"/>
</dbReference>
<evidence type="ECO:0000256" key="2">
    <source>
        <dbReference type="ARBA" id="ARBA00001966"/>
    </source>
</evidence>
<proteinExistence type="inferred from homology"/>
<name>A0A0U1WKA6_9ACTN</name>
<dbReference type="Gene3D" id="3.20.20.70">
    <property type="entry name" value="Aldolase class I"/>
    <property type="match status" value="1"/>
</dbReference>
<evidence type="ECO:0000256" key="3">
    <source>
        <dbReference type="ARBA" id="ARBA00011048"/>
    </source>
</evidence>
<keyword evidence="4" id="KW-0285">Flavoprotein</keyword>
<keyword evidence="8" id="KW-0408">Iron</keyword>
<keyword evidence="7" id="KW-0560">Oxidoreductase</keyword>
<keyword evidence="6" id="KW-0479">Metal-binding</keyword>
<evidence type="ECO:0000313" key="12">
    <source>
        <dbReference type="EMBL" id="AIC80887.1"/>
    </source>
</evidence>
<dbReference type="InterPro" id="IPR051793">
    <property type="entry name" value="NADH:flavin_oxidoreductase"/>
</dbReference>
<dbReference type="Gene3D" id="3.50.50.60">
    <property type="entry name" value="FAD/NAD(P)-binding domain"/>
    <property type="match status" value="1"/>
</dbReference>
<dbReference type="Gene3D" id="3.40.50.720">
    <property type="entry name" value="NAD(P)-binding Rossmann-like Domain"/>
    <property type="match status" value="1"/>
</dbReference>
<comment type="similarity">
    <text evidence="3">In the N-terminal section; belongs to the NADH:flavin oxidoreductase/NADH oxidase family.</text>
</comment>
<dbReference type="InterPro" id="IPR023753">
    <property type="entry name" value="FAD/NAD-binding_dom"/>
</dbReference>
<evidence type="ECO:0000256" key="9">
    <source>
        <dbReference type="ARBA" id="ARBA00023014"/>
    </source>
</evidence>
<reference evidence="12" key="1">
    <citation type="submission" date="2014-02" db="EMBL/GenBank/DDBJ databases">
        <title>Cloning of the Daidzein and Genistein Reductase Gene from Slackia sp. strain AUH-JLC159 and Optimization of the Catalyzing Conditions for the Recombinant E. coli.</title>
        <authorList>
            <person name="Wang X."/>
            <person name="Zhang H."/>
            <person name="Yu X."/>
            <person name="Gao Y."/>
            <person name="Zhou B."/>
        </authorList>
    </citation>
    <scope>NUCLEOTIDE SEQUENCE</scope>
    <source>
        <strain evidence="12">AUH-JLC159</strain>
    </source>
</reference>
<dbReference type="PRINTS" id="PR00469">
    <property type="entry name" value="PNDRDTASEII"/>
</dbReference>
<dbReference type="CDD" id="cd02803">
    <property type="entry name" value="OYE_like_FMN_family"/>
    <property type="match status" value="1"/>
</dbReference>
<sequence>MKNKFYPKTFERGYIGNLEVENRAIRMPMGTELGNPDGSPSWASLKAYAEAADGGTGIVFMDNAGVTQFHHVGLSLASDNYIGPMSVLAKTIKQHGAIPGLQIVHPGRDAAFVRGDDLISSSRIQWEPWYENGGAVPRELTIEEIHDFVGYFGDCALRAQTAGFEIVDVHAACGVLLSNFLSPRNNTRNDMYGGSLHNRARFLLEVIRDIKKKCPNLPLAIRLSGIDFEPGGITIEETCEVAKMCEAAGADAINITWGSHAEVINAAGLLSKHGANHVEAAKMIKDAVSIPTMLCGGIYSPEIGEKLLEDGVCDFIGIGKPALADPMWAKKAAEGRPEDIRPCIGCGVGCHDRGMLSGGVVQCAVNAALYKFDELVYPQAEVPKKVIIIGAGPAGCEAAITAKKCGHDVTIYEKRKIGGVLKEATVSDSKEDLGRLITYYETQLKKKGIEVIYEEATADTVVAGGFDVAIVACGATVRNLNIDGQDDPSVVYAMDFLDNDCKSDADRVVVVGGGIVGAETALILAEERGKDVTITTRSPEFFVPGVMGIAYMVRLGMAGVTIKPSTQLVAVKDGKPMFAGPRGLETLDVDQTIISSGFVPTFNQFRAQIEEKCEDVRVIGIGDCKASRMVMDAVHEGYIAGCNL</sequence>
<dbReference type="SUPFAM" id="SSF51395">
    <property type="entry name" value="FMN-linked oxidoreductases"/>
    <property type="match status" value="1"/>
</dbReference>